<name>A0A9Q9J3X6_9LACO</name>
<gene>
    <name evidence="2" type="ORF">N4562_10595</name>
</gene>
<dbReference type="Pfam" id="PF14028">
    <property type="entry name" value="Lant_dehydr_C"/>
    <property type="match status" value="1"/>
</dbReference>
<evidence type="ECO:0000313" key="3">
    <source>
        <dbReference type="Proteomes" id="UP001058429"/>
    </source>
</evidence>
<dbReference type="EMBL" id="CP104396">
    <property type="protein sequence ID" value="UXC63457.1"/>
    <property type="molecule type" value="Genomic_DNA"/>
</dbReference>
<dbReference type="InterPro" id="IPR023809">
    <property type="entry name" value="Thiopep_bacteriocin_synth_dom"/>
</dbReference>
<protein>
    <recommendedName>
        <fullName evidence="1">Thiopeptide-type bacteriocin biosynthesis domain-containing protein</fullName>
    </recommendedName>
</protein>
<reference evidence="2" key="1">
    <citation type="submission" date="2022-09" db="EMBL/GenBank/DDBJ databases">
        <title>Complete genome of Ligilactobacillus agilis AM_LB6, isolated from chicken feces.</title>
        <authorList>
            <person name="den Bakker H.C."/>
            <person name="Mann A."/>
        </authorList>
    </citation>
    <scope>NUCLEOTIDE SEQUENCE</scope>
    <source>
        <strain evidence="2">AM_LB6</strain>
    </source>
</reference>
<sequence length="286" mass="34586">MWISYHVFYWDTSSIDDLIINIFNEFSKEKIRNFFFIRYWEGGPHIRIRVREEEDITSLQVKHILSICLLQTLKKYPNAKNITLDKIKFYRSTFTDGLKINPDKMEWYQNLQIVSKDYIPEISRYGGMEILPYSEHAFIASSKYVNSILNLHLSKKSKILLLFGIFYSLIDDIFMNDVSNRNLFVTNSLSYWNKFKSLKKFHISIKNNFWEKINNLALQIKKDVFYQYFFKTLFRIYCCKEISTEYRRAILFSQFHMTANRLGLPIEFESLFYKYMLERIQCTNER</sequence>
<evidence type="ECO:0000259" key="1">
    <source>
        <dbReference type="Pfam" id="PF14028"/>
    </source>
</evidence>
<dbReference type="Proteomes" id="UP001058429">
    <property type="component" value="Chromosome"/>
</dbReference>
<evidence type="ECO:0000313" key="2">
    <source>
        <dbReference type="EMBL" id="UXC63457.1"/>
    </source>
</evidence>
<accession>A0A9Q9J3X6</accession>
<organism evidence="2 3">
    <name type="scientific">Ligilactobacillus agilis</name>
    <dbReference type="NCBI Taxonomy" id="1601"/>
    <lineage>
        <taxon>Bacteria</taxon>
        <taxon>Bacillati</taxon>
        <taxon>Bacillota</taxon>
        <taxon>Bacilli</taxon>
        <taxon>Lactobacillales</taxon>
        <taxon>Lactobacillaceae</taxon>
        <taxon>Ligilactobacillus</taxon>
    </lineage>
</organism>
<dbReference type="GeneID" id="75138306"/>
<dbReference type="RefSeq" id="WP_260903908.1">
    <property type="nucleotide sequence ID" value="NZ_CP104396.1"/>
</dbReference>
<dbReference type="AlphaFoldDB" id="A0A9Q9J3X6"/>
<proteinExistence type="predicted"/>
<feature type="domain" description="Thiopeptide-type bacteriocin biosynthesis" evidence="1">
    <location>
        <begin position="2"/>
        <end position="276"/>
    </location>
</feature>